<protein>
    <recommendedName>
        <fullName evidence="3">DUF1800 domain-containing protein</fullName>
    </recommendedName>
</protein>
<keyword evidence="2" id="KW-1185">Reference proteome</keyword>
<evidence type="ECO:0000313" key="1">
    <source>
        <dbReference type="EMBL" id="GGL16555.1"/>
    </source>
</evidence>
<gene>
    <name evidence="1" type="ORF">GCM10012284_58950</name>
</gene>
<name>A0A8J3C7M7_9ACTN</name>
<evidence type="ECO:0008006" key="3">
    <source>
        <dbReference type="Google" id="ProtNLM"/>
    </source>
</evidence>
<sequence>MTDRPTAAHLLRRLTFGPTASDVDAAVADGADATVAKLLAPATAPQFPDLGADPFGALAHDAGREARQQARQQVRAQVTAATWWWLTAMAGATTPAGRAAEKLTFFWHGHWATSVQKVRSATLMLTQQQTFRRYGLGDTGAMVRAMLRDPALILWLDGQRNTRKAPNENLARELMELFTLGVGHYTEADVKAGARVLTGWQVDRAAGRATLAAKRHDDTPVTVLGQAGVHDVDTYAGVLVRHPAHLPFLAGRLWLRYASGDPAPAEAIRRIAASGRDTATMLRAMVTDPAFPATRGHLVKQPVEWLVGAVRQLGIDLTKLPDKQRPRMTGMLRSLGQVPLRPPSVGGWPSGDAWLTTSSVQARLRAGQALAALTDGPLDDTPVRERVDALARLLVVDGWTARTRAALDQVAAQPRKLLALGLATPEYTVH</sequence>
<comment type="caution">
    <text evidence="1">The sequence shown here is derived from an EMBL/GenBank/DDBJ whole genome shotgun (WGS) entry which is preliminary data.</text>
</comment>
<accession>A0A8J3C7M7</accession>
<dbReference type="InterPro" id="IPR014917">
    <property type="entry name" value="DUF1800"/>
</dbReference>
<reference evidence="1" key="2">
    <citation type="submission" date="2020-09" db="EMBL/GenBank/DDBJ databases">
        <authorList>
            <person name="Sun Q."/>
            <person name="Zhou Y."/>
        </authorList>
    </citation>
    <scope>NUCLEOTIDE SEQUENCE</scope>
    <source>
        <strain evidence="1">CGMCC 4.7299</strain>
    </source>
</reference>
<dbReference type="Proteomes" id="UP000656042">
    <property type="component" value="Unassembled WGS sequence"/>
</dbReference>
<organism evidence="1 2">
    <name type="scientific">Mangrovihabitans endophyticus</name>
    <dbReference type="NCBI Taxonomy" id="1751298"/>
    <lineage>
        <taxon>Bacteria</taxon>
        <taxon>Bacillati</taxon>
        <taxon>Actinomycetota</taxon>
        <taxon>Actinomycetes</taxon>
        <taxon>Micromonosporales</taxon>
        <taxon>Micromonosporaceae</taxon>
        <taxon>Mangrovihabitans</taxon>
    </lineage>
</organism>
<evidence type="ECO:0000313" key="2">
    <source>
        <dbReference type="Proteomes" id="UP000656042"/>
    </source>
</evidence>
<dbReference type="Pfam" id="PF08811">
    <property type="entry name" value="DUF1800"/>
    <property type="match status" value="1"/>
</dbReference>
<proteinExistence type="predicted"/>
<reference evidence="1" key="1">
    <citation type="journal article" date="2014" name="Int. J. Syst. Evol. Microbiol.">
        <title>Complete genome sequence of Corynebacterium casei LMG S-19264T (=DSM 44701T), isolated from a smear-ripened cheese.</title>
        <authorList>
            <consortium name="US DOE Joint Genome Institute (JGI-PGF)"/>
            <person name="Walter F."/>
            <person name="Albersmeier A."/>
            <person name="Kalinowski J."/>
            <person name="Ruckert C."/>
        </authorList>
    </citation>
    <scope>NUCLEOTIDE SEQUENCE</scope>
    <source>
        <strain evidence="1">CGMCC 4.7299</strain>
    </source>
</reference>
<dbReference type="EMBL" id="BMMX01000052">
    <property type="protein sequence ID" value="GGL16555.1"/>
    <property type="molecule type" value="Genomic_DNA"/>
</dbReference>
<dbReference type="RefSeq" id="WP_189082604.1">
    <property type="nucleotide sequence ID" value="NZ_BMMX01000052.1"/>
</dbReference>
<dbReference type="AlphaFoldDB" id="A0A8J3C7M7"/>